<dbReference type="PANTHER" id="PTHR47005:SF5">
    <property type="entry name" value="HEAVY METAL TRANSPORT_DETOXIFICATION SUPERFAMILY PROTEIN"/>
    <property type="match status" value="1"/>
</dbReference>
<gene>
    <name evidence="3" type="primary">LOC113863392</name>
</gene>
<dbReference type="AlphaFoldDB" id="A0A8B8LDC9"/>
<name>A0A8B8LDC9_ABRPR</name>
<dbReference type="GeneID" id="113863392"/>
<protein>
    <submittedName>
        <fullName evidence="3">Protein PYRICULARIA ORYZAE RESISTANCE 21-like</fullName>
    </submittedName>
</protein>
<dbReference type="KEGG" id="aprc:113863392"/>
<dbReference type="OrthoDB" id="785270at2759"/>
<evidence type="ECO:0000256" key="1">
    <source>
        <dbReference type="SAM" id="MobiDB-lite"/>
    </source>
</evidence>
<evidence type="ECO:0000313" key="3">
    <source>
        <dbReference type="RefSeq" id="XP_027352759.1"/>
    </source>
</evidence>
<reference evidence="2" key="1">
    <citation type="journal article" date="2019" name="Toxins">
        <title>Detection of Abrin-Like and Prepropulchellin-Like Toxin Genes and Transcripts Using Whole Genome Sequencing and Full-Length Transcript Sequencing of Abrus precatorius.</title>
        <authorList>
            <person name="Hovde B.T."/>
            <person name="Daligault H.E."/>
            <person name="Hanschen E.R."/>
            <person name="Kunde Y.A."/>
            <person name="Johnson M.B."/>
            <person name="Starkenburg S.R."/>
            <person name="Johnson S.L."/>
        </authorList>
    </citation>
    <scope>NUCLEOTIDE SEQUENCE [LARGE SCALE GENOMIC DNA]</scope>
</reference>
<feature type="region of interest" description="Disordered" evidence="1">
    <location>
        <begin position="73"/>
        <end position="121"/>
    </location>
</feature>
<evidence type="ECO:0000313" key="2">
    <source>
        <dbReference type="Proteomes" id="UP000694853"/>
    </source>
</evidence>
<feature type="compositionally biased region" description="Pro residues" evidence="1">
    <location>
        <begin position="92"/>
        <end position="121"/>
    </location>
</feature>
<dbReference type="InterPro" id="IPR036163">
    <property type="entry name" value="HMA_dom_sf"/>
</dbReference>
<dbReference type="Proteomes" id="UP000694853">
    <property type="component" value="Unplaced"/>
</dbReference>
<sequence length="184" mass="20082">MEEKVAIMKLKVDLQCRKCIMKLKKVLSKFPQIRDQVYDEKNGVVTIRVICCNPERLRNSICCEGGGSIKSIEIVEPPKPKPPPKKPEEPKPPPPGPPEPPKQDRVPPPPPPSAAKFSEPPPFSVLAFPPPSAPVGPFYGGGPGGPPGFYARPIYDSYGWSGPCYVGPHHECCFEEEASVCTIN</sequence>
<dbReference type="SUPFAM" id="SSF55008">
    <property type="entry name" value="HMA, heavy metal-associated domain"/>
    <property type="match status" value="1"/>
</dbReference>
<accession>A0A8B8LDC9</accession>
<reference evidence="3" key="2">
    <citation type="submission" date="2025-08" db="UniProtKB">
        <authorList>
            <consortium name="RefSeq"/>
        </authorList>
    </citation>
    <scope>IDENTIFICATION</scope>
    <source>
        <tissue evidence="3">Young leaves</tissue>
    </source>
</reference>
<dbReference type="PANTHER" id="PTHR47005">
    <property type="entry name" value="HEAVY METAL TRANSPORT/DETOXIFICATION SUPERFAMILY PROTEIN"/>
    <property type="match status" value="1"/>
</dbReference>
<dbReference type="GO" id="GO:0046872">
    <property type="term" value="F:metal ion binding"/>
    <property type="evidence" value="ECO:0007669"/>
    <property type="project" value="InterPro"/>
</dbReference>
<keyword evidence="2" id="KW-1185">Reference proteome</keyword>
<dbReference type="RefSeq" id="XP_027352759.1">
    <property type="nucleotide sequence ID" value="XM_027496958.1"/>
</dbReference>
<organism evidence="2 3">
    <name type="scientific">Abrus precatorius</name>
    <name type="common">Indian licorice</name>
    <name type="synonym">Glycine abrus</name>
    <dbReference type="NCBI Taxonomy" id="3816"/>
    <lineage>
        <taxon>Eukaryota</taxon>
        <taxon>Viridiplantae</taxon>
        <taxon>Streptophyta</taxon>
        <taxon>Embryophyta</taxon>
        <taxon>Tracheophyta</taxon>
        <taxon>Spermatophyta</taxon>
        <taxon>Magnoliopsida</taxon>
        <taxon>eudicotyledons</taxon>
        <taxon>Gunneridae</taxon>
        <taxon>Pentapetalae</taxon>
        <taxon>rosids</taxon>
        <taxon>fabids</taxon>
        <taxon>Fabales</taxon>
        <taxon>Fabaceae</taxon>
        <taxon>Papilionoideae</taxon>
        <taxon>50 kb inversion clade</taxon>
        <taxon>NPAAA clade</taxon>
        <taxon>indigoferoid/millettioid clade</taxon>
        <taxon>Abreae</taxon>
        <taxon>Abrus</taxon>
    </lineage>
</organism>
<proteinExistence type="predicted"/>